<comment type="caution">
    <text evidence="2">The sequence shown here is derived from an EMBL/GenBank/DDBJ whole genome shotgun (WGS) entry which is preliminary data.</text>
</comment>
<evidence type="ECO:0000313" key="3">
    <source>
        <dbReference type="Proteomes" id="UP000295684"/>
    </source>
</evidence>
<reference evidence="1" key="4">
    <citation type="submission" date="2024-05" db="EMBL/GenBank/DDBJ databases">
        <authorList>
            <person name="Sun Q."/>
            <person name="Zhou Y."/>
        </authorList>
    </citation>
    <scope>NUCLEOTIDE SEQUENCE</scope>
    <source>
        <strain evidence="1">CGMCC 1.15644</strain>
    </source>
</reference>
<evidence type="ECO:0000313" key="1">
    <source>
        <dbReference type="EMBL" id="GGE65787.1"/>
    </source>
</evidence>
<gene>
    <name evidence="2" type="ORF">EV200_106247</name>
    <name evidence="1" type="ORF">GCM10011413_35380</name>
</gene>
<protein>
    <submittedName>
        <fullName evidence="2">Uncharacterized protein</fullName>
    </submittedName>
</protein>
<proteinExistence type="predicted"/>
<sequence>MNELKNNCFLYLIIIIFPFASVSCQTKNEKEFVQFVVQPEAEIGKSIDFTIHFEEKPDSIWSSNTEINGLELTDKLDRTLSKIKESELTGDNDKVIKTFYSFYTYAKPTKLGKIESPILSVRYKGKVYKTTPFSINVVEKIKIDQDAVQVIWSTEKKTYHKTDTIKISLYEYSKFSQTKRIHSSPKNLSLTGKENKINVSVEETIDNIAGIDDFEKLIEQKFEIVNVDWNMFNSRQSMGKVENELFIKTLILELSLLSKSKGTFQIGPSNYDFFIHKSNTDYFNKFVPNDKGSYNVTEDGSTTLKIKSNTLTIKIE</sequence>
<dbReference type="AlphaFoldDB" id="A0A4R2H844"/>
<dbReference type="EMBL" id="SLWO01000006">
    <property type="protein sequence ID" value="TCO22604.1"/>
    <property type="molecule type" value="Genomic_DNA"/>
</dbReference>
<dbReference type="EMBL" id="BMJO01000006">
    <property type="protein sequence ID" value="GGE65787.1"/>
    <property type="molecule type" value="Genomic_DNA"/>
</dbReference>
<keyword evidence="4" id="KW-1185">Reference proteome</keyword>
<evidence type="ECO:0000313" key="2">
    <source>
        <dbReference type="EMBL" id="TCO22604.1"/>
    </source>
</evidence>
<dbReference type="OrthoDB" id="754680at2"/>
<reference evidence="1" key="1">
    <citation type="journal article" date="2014" name="Int. J. Syst. Evol. Microbiol.">
        <title>Complete genome of a new Firmicutes species belonging to the dominant human colonic microbiota ('Ruminococcus bicirculans') reveals two chromosomes and a selective capacity to utilize plant glucans.</title>
        <authorList>
            <consortium name="NISC Comparative Sequencing Program"/>
            <person name="Wegmann U."/>
            <person name="Louis P."/>
            <person name="Goesmann A."/>
            <person name="Henrissat B."/>
            <person name="Duncan S.H."/>
            <person name="Flint H.J."/>
        </authorList>
    </citation>
    <scope>NUCLEOTIDE SEQUENCE</scope>
    <source>
        <strain evidence="1">CGMCC 1.15644</strain>
    </source>
</reference>
<dbReference type="PROSITE" id="PS51257">
    <property type="entry name" value="PROKAR_LIPOPROTEIN"/>
    <property type="match status" value="1"/>
</dbReference>
<organism evidence="2 3">
    <name type="scientific">Pedobacter psychrotolerans</name>
    <dbReference type="NCBI Taxonomy" id="1843235"/>
    <lineage>
        <taxon>Bacteria</taxon>
        <taxon>Pseudomonadati</taxon>
        <taxon>Bacteroidota</taxon>
        <taxon>Sphingobacteriia</taxon>
        <taxon>Sphingobacteriales</taxon>
        <taxon>Sphingobacteriaceae</taxon>
        <taxon>Pedobacter</taxon>
    </lineage>
</organism>
<reference evidence="2 3" key="3">
    <citation type="submission" date="2019-03" db="EMBL/GenBank/DDBJ databases">
        <title>Genomic Encyclopedia of Type Strains, Phase IV (KMG-IV): sequencing the most valuable type-strain genomes for metagenomic binning, comparative biology and taxonomic classification.</title>
        <authorList>
            <person name="Goeker M."/>
        </authorList>
    </citation>
    <scope>NUCLEOTIDE SEQUENCE [LARGE SCALE GENOMIC DNA]</scope>
    <source>
        <strain evidence="2 3">DSM 103236</strain>
    </source>
</reference>
<dbReference type="Proteomes" id="UP000622648">
    <property type="component" value="Unassembled WGS sequence"/>
</dbReference>
<evidence type="ECO:0000313" key="4">
    <source>
        <dbReference type="Proteomes" id="UP000622648"/>
    </source>
</evidence>
<name>A0A4R2H844_9SPHI</name>
<dbReference type="Proteomes" id="UP000295684">
    <property type="component" value="Unassembled WGS sequence"/>
</dbReference>
<dbReference type="RefSeq" id="WP_132534576.1">
    <property type="nucleotide sequence ID" value="NZ_BMJO01000006.1"/>
</dbReference>
<reference evidence="4" key="2">
    <citation type="journal article" date="2019" name="Int. J. Syst. Evol. Microbiol.">
        <title>The Global Catalogue of Microorganisms (GCM) 10K type strain sequencing project: providing services to taxonomists for standard genome sequencing and annotation.</title>
        <authorList>
            <consortium name="The Broad Institute Genomics Platform"/>
            <consortium name="The Broad Institute Genome Sequencing Center for Infectious Disease"/>
            <person name="Wu L."/>
            <person name="Ma J."/>
        </authorList>
    </citation>
    <scope>NUCLEOTIDE SEQUENCE [LARGE SCALE GENOMIC DNA]</scope>
    <source>
        <strain evidence="4">CGMCC 1.15644</strain>
    </source>
</reference>
<accession>A0A4R2H844</accession>